<dbReference type="Proteomes" id="UP000002785">
    <property type="component" value="Chromosome"/>
</dbReference>
<evidence type="ECO:0000313" key="2">
    <source>
        <dbReference type="EMBL" id="EDY59011.2"/>
    </source>
</evidence>
<name>B5I1Q6_STRX2</name>
<accession>B5I1Q6</accession>
<evidence type="ECO:0000256" key="1">
    <source>
        <dbReference type="SAM" id="MobiDB-lite"/>
    </source>
</evidence>
<organism evidence="2 3">
    <name type="scientific">Streptomyces sviceus (strain ATCC 29083 / DSM 924 / JCM 4929 / NBRC 13980 / NCIMB 11184 / NRRL 5439 / UC 5370)</name>
    <dbReference type="NCBI Taxonomy" id="463191"/>
    <lineage>
        <taxon>Bacteria</taxon>
        <taxon>Bacillati</taxon>
        <taxon>Actinomycetota</taxon>
        <taxon>Actinomycetes</taxon>
        <taxon>Kitasatosporales</taxon>
        <taxon>Streptomycetaceae</taxon>
        <taxon>Streptomyces</taxon>
    </lineage>
</organism>
<dbReference type="RefSeq" id="WP_007386369.1">
    <property type="nucleotide sequence ID" value="NZ_CM000951.1"/>
</dbReference>
<dbReference type="HOGENOM" id="CLU_2959044_0_0_11"/>
<proteinExistence type="predicted"/>
<feature type="compositionally biased region" description="Basic and acidic residues" evidence="1">
    <location>
        <begin position="1"/>
        <end position="13"/>
    </location>
</feature>
<sequence>MEVRGLPNGDRHRPSASVNRTSDVRPGESGLVTLSTAPDDGMAEPLLDEFTVRRHQRIG</sequence>
<evidence type="ECO:0000313" key="3">
    <source>
        <dbReference type="Proteomes" id="UP000002785"/>
    </source>
</evidence>
<reference evidence="2" key="1">
    <citation type="submission" date="2009-10" db="EMBL/GenBank/DDBJ databases">
        <title>The genome sequence of Streptomyces sviceus strain ATCC 29083.</title>
        <authorList>
            <consortium name="The Broad Institute Genome Sequencing Platform"/>
            <consortium name="Broad Institute Microbial Sequencing Center"/>
            <person name="Fischbach M."/>
            <person name="Godfrey P."/>
            <person name="Ward D."/>
            <person name="Young S."/>
            <person name="Zeng Q."/>
            <person name="Koehrsen M."/>
            <person name="Alvarado L."/>
            <person name="Berlin A.M."/>
            <person name="Bochicchio J."/>
            <person name="Borenstein D."/>
            <person name="Chapman S.B."/>
            <person name="Chen Z."/>
            <person name="Engels R."/>
            <person name="Freedman E."/>
            <person name="Gellesch M."/>
            <person name="Goldberg J."/>
            <person name="Griggs A."/>
            <person name="Gujja S."/>
            <person name="Heilman E.R."/>
            <person name="Heiman D.I."/>
            <person name="Hepburn T.A."/>
            <person name="Howarth C."/>
            <person name="Jen D."/>
            <person name="Larson L."/>
            <person name="Lewis B."/>
            <person name="Mehta T."/>
            <person name="Park D."/>
            <person name="Pearson M."/>
            <person name="Richards J."/>
            <person name="Roberts A."/>
            <person name="Saif S."/>
            <person name="Shea T.D."/>
            <person name="Shenoy N."/>
            <person name="Sisk P."/>
            <person name="Stolte C."/>
            <person name="Sykes S.N."/>
            <person name="Thomson T."/>
            <person name="Walk T."/>
            <person name="White J."/>
            <person name="Yandava C."/>
            <person name="Straight P."/>
            <person name="Clardy J."/>
            <person name="Hung D."/>
            <person name="Kolter R."/>
            <person name="Mekalanos J."/>
            <person name="Walker S."/>
            <person name="Walsh C.T."/>
            <person name="Wieland-Brown L.C."/>
            <person name="Haas B."/>
            <person name="Nusbaum C."/>
            <person name="Birren B."/>
        </authorList>
    </citation>
    <scope>NUCLEOTIDE SEQUENCE [LARGE SCALE GENOMIC DNA]</scope>
    <source>
        <strain evidence="2">ATCC 29083</strain>
    </source>
</reference>
<keyword evidence="3" id="KW-1185">Reference proteome</keyword>
<dbReference type="EMBL" id="CM000951">
    <property type="protein sequence ID" value="EDY59011.2"/>
    <property type="molecule type" value="Genomic_DNA"/>
</dbReference>
<feature type="region of interest" description="Disordered" evidence="1">
    <location>
        <begin position="1"/>
        <end position="43"/>
    </location>
</feature>
<dbReference type="AlphaFoldDB" id="B5I1Q6"/>
<protein>
    <submittedName>
        <fullName evidence="2">Uncharacterized protein</fullName>
    </submittedName>
</protein>
<gene>
    <name evidence="2" type="ORF">SSEG_05591</name>
</gene>